<evidence type="ECO:0000256" key="1">
    <source>
        <dbReference type="ARBA" id="ARBA00004245"/>
    </source>
</evidence>
<sequence length="151" mass="16656">MSKNTLSSQFRKIDVDSLGEDVFKEDEPSDGLATNGIDEKEVSALINSGKHSEALKVMLNNSAINSKNNVAKDHAFAIVLQIMMSIRVTDIDKAVDTLSTDQIDVLMKYIYRGFESPTDGSSAHLLIWHQKTYDKGGVGAIVRVLTDKKRV</sequence>
<dbReference type="InterPro" id="IPR036743">
    <property type="entry name" value="ARPC5_sf"/>
</dbReference>
<dbReference type="GO" id="GO:0005885">
    <property type="term" value="C:Arp2/3 protein complex"/>
    <property type="evidence" value="ECO:0007669"/>
    <property type="project" value="InterPro"/>
</dbReference>
<dbReference type="FunFam" id="1.25.40.190:FF:000003">
    <property type="entry name" value="Actin-related protein 2/3 complex subunit 5"/>
    <property type="match status" value="1"/>
</dbReference>
<keyword evidence="3" id="KW-0963">Cytoplasm</keyword>
<comment type="function">
    <text evidence="5">Functions as a component of the Arp2/3 complex which is involved in regulation of actin polymerization and together with an activating nucleation-promoting factor (NPF) mediates the formation of branched actin networks.</text>
</comment>
<evidence type="ECO:0000313" key="8">
    <source>
        <dbReference type="Proteomes" id="UP000728032"/>
    </source>
</evidence>
<keyword evidence="8" id="KW-1185">Reference proteome</keyword>
<dbReference type="GO" id="GO:0030833">
    <property type="term" value="P:regulation of actin filament polymerization"/>
    <property type="evidence" value="ECO:0007669"/>
    <property type="project" value="InterPro"/>
</dbReference>
<dbReference type="EMBL" id="CAJPVJ010023009">
    <property type="protein sequence ID" value="CAG2178401.1"/>
    <property type="molecule type" value="Genomic_DNA"/>
</dbReference>
<name>A0A7R9MJF3_9ACAR</name>
<dbReference type="PIRSF" id="PIRSF039096">
    <property type="entry name" value="p16-ARC"/>
    <property type="match status" value="1"/>
</dbReference>
<dbReference type="GO" id="GO:0034314">
    <property type="term" value="P:Arp2/3 complex-mediated actin nucleation"/>
    <property type="evidence" value="ECO:0007669"/>
    <property type="project" value="InterPro"/>
</dbReference>
<comment type="function">
    <text evidence="6">Functions as component of the Arp2/3 complex which is involved in regulation of actin polymerization and together with an activating nucleation-promoting factor (NPF) mediates the formation of branched actin networks. Arp2/3 complex plays a critical role in the control of cell morphogenesis via the modulation of cell polarity development.</text>
</comment>
<dbReference type="InterPro" id="IPR006789">
    <property type="entry name" value="ARPC5"/>
</dbReference>
<keyword evidence="4 6" id="KW-0206">Cytoskeleton</keyword>
<dbReference type="Proteomes" id="UP000728032">
    <property type="component" value="Unassembled WGS sequence"/>
</dbReference>
<dbReference type="Gene3D" id="1.25.40.190">
    <property type="entry name" value="Actin-related protein 2/3 complex subunit 5"/>
    <property type="match status" value="1"/>
</dbReference>
<evidence type="ECO:0000313" key="7">
    <source>
        <dbReference type="EMBL" id="CAD7661265.1"/>
    </source>
</evidence>
<comment type="subcellular location">
    <subcellularLocation>
        <location evidence="1">Cytoplasm</location>
        <location evidence="1">Cytoskeleton</location>
    </subcellularLocation>
</comment>
<evidence type="ECO:0000256" key="2">
    <source>
        <dbReference type="ARBA" id="ARBA00006084"/>
    </source>
</evidence>
<dbReference type="OrthoDB" id="429520at2759"/>
<dbReference type="AlphaFoldDB" id="A0A7R9MJF3"/>
<evidence type="ECO:0000256" key="5">
    <source>
        <dbReference type="ARBA" id="ARBA00060329"/>
    </source>
</evidence>
<dbReference type="Pfam" id="PF04699">
    <property type="entry name" value="P16-Arc"/>
    <property type="match status" value="1"/>
</dbReference>
<reference evidence="7" key="1">
    <citation type="submission" date="2020-11" db="EMBL/GenBank/DDBJ databases">
        <authorList>
            <person name="Tran Van P."/>
        </authorList>
    </citation>
    <scope>NUCLEOTIDE SEQUENCE</scope>
</reference>
<accession>A0A7R9MJF3</accession>
<gene>
    <name evidence="7" type="ORF">ONB1V03_LOCUS17826</name>
</gene>
<dbReference type="PANTHER" id="PTHR12644">
    <property type="entry name" value="ARP2/3 COMPLEX 16 KD SUBUNIT P16-ARC"/>
    <property type="match status" value="1"/>
</dbReference>
<evidence type="ECO:0000256" key="4">
    <source>
        <dbReference type="ARBA" id="ARBA00023212"/>
    </source>
</evidence>
<proteinExistence type="inferred from homology"/>
<comment type="similarity">
    <text evidence="2 6">Belongs to the ARPC5 family.</text>
</comment>
<dbReference type="SUPFAM" id="SSF69103">
    <property type="entry name" value="Arp2/3 complex 16 kDa subunit ARPC5"/>
    <property type="match status" value="1"/>
</dbReference>
<evidence type="ECO:0000256" key="6">
    <source>
        <dbReference type="RuleBase" id="RU004301"/>
    </source>
</evidence>
<organism evidence="7">
    <name type="scientific">Oppiella nova</name>
    <dbReference type="NCBI Taxonomy" id="334625"/>
    <lineage>
        <taxon>Eukaryota</taxon>
        <taxon>Metazoa</taxon>
        <taxon>Ecdysozoa</taxon>
        <taxon>Arthropoda</taxon>
        <taxon>Chelicerata</taxon>
        <taxon>Arachnida</taxon>
        <taxon>Acari</taxon>
        <taxon>Acariformes</taxon>
        <taxon>Sarcoptiformes</taxon>
        <taxon>Oribatida</taxon>
        <taxon>Brachypylina</taxon>
        <taxon>Oppioidea</taxon>
        <taxon>Oppiidae</taxon>
        <taxon>Oppiella</taxon>
    </lineage>
</organism>
<dbReference type="EMBL" id="OC937834">
    <property type="protein sequence ID" value="CAD7661265.1"/>
    <property type="molecule type" value="Genomic_DNA"/>
</dbReference>
<protein>
    <recommendedName>
        <fullName evidence="6">Actin-related protein 2/3 complex subunit 5</fullName>
    </recommendedName>
</protein>
<evidence type="ECO:0000256" key="3">
    <source>
        <dbReference type="ARBA" id="ARBA00022490"/>
    </source>
</evidence>